<dbReference type="PRINTS" id="PR00081">
    <property type="entry name" value="GDHRDH"/>
</dbReference>
<dbReference type="Proteomes" id="UP000466848">
    <property type="component" value="Chromosome"/>
</dbReference>
<dbReference type="NCBIfam" id="NF005559">
    <property type="entry name" value="PRK07231.1"/>
    <property type="match status" value="1"/>
</dbReference>
<dbReference type="PROSITE" id="PS00061">
    <property type="entry name" value="ADH_SHORT"/>
    <property type="match status" value="1"/>
</dbReference>
<dbReference type="Gene3D" id="3.40.50.720">
    <property type="entry name" value="NAD(P)-binding Rossmann-like Domain"/>
    <property type="match status" value="1"/>
</dbReference>
<sequence length="252" mass="27181">MFNFTGRTVIVTGAAKGIGKQIAKSFYDAGANLALCSVERDYSDEILTEIAGANRERIFGMAADLTKMDALDGFMKEAVKRFGQIDVLVNNAGVYMVTPSVDVTESQWDLTLDVNLKSQFFCSQFAAKNMIERNKPGTIINIASINAQSVVPNSTAYCVSKAGVQMLTKCLAKDWGEFGIRVNAVGPGSIPTDINKDIYQQPGKLEALKSRLPLGRQGTVGEIANAVLFLASEEASYITGQTLFVDGGWLLS</sequence>
<dbReference type="FunFam" id="3.40.50.720:FF:000084">
    <property type="entry name" value="Short-chain dehydrogenase reductase"/>
    <property type="match status" value="1"/>
</dbReference>
<dbReference type="AlphaFoldDB" id="A0A858C0Y4"/>
<dbReference type="Pfam" id="PF13561">
    <property type="entry name" value="adh_short_C2"/>
    <property type="match status" value="1"/>
</dbReference>
<name>A0A858C0Y4_9FIRM</name>
<evidence type="ECO:0000256" key="1">
    <source>
        <dbReference type="ARBA" id="ARBA00006484"/>
    </source>
</evidence>
<dbReference type="GO" id="GO:0016491">
    <property type="term" value="F:oxidoreductase activity"/>
    <property type="evidence" value="ECO:0007669"/>
    <property type="project" value="UniProtKB-KW"/>
</dbReference>
<dbReference type="PANTHER" id="PTHR43639:SF1">
    <property type="entry name" value="SHORT-CHAIN DEHYDROGENASE_REDUCTASE FAMILY PROTEIN"/>
    <property type="match status" value="1"/>
</dbReference>
<gene>
    <name evidence="3" type="ORF">Ami103574_12520</name>
</gene>
<dbReference type="InterPro" id="IPR002347">
    <property type="entry name" value="SDR_fam"/>
</dbReference>
<accession>A0A858C0Y4</accession>
<proteinExistence type="inferred from homology"/>
<evidence type="ECO:0000313" key="3">
    <source>
        <dbReference type="EMBL" id="QIB70066.1"/>
    </source>
</evidence>
<evidence type="ECO:0000313" key="4">
    <source>
        <dbReference type="Proteomes" id="UP000466848"/>
    </source>
</evidence>
<evidence type="ECO:0000256" key="2">
    <source>
        <dbReference type="ARBA" id="ARBA00023002"/>
    </source>
</evidence>
<dbReference type="InterPro" id="IPR036291">
    <property type="entry name" value="NAD(P)-bd_dom_sf"/>
</dbReference>
<dbReference type="PRINTS" id="PR00080">
    <property type="entry name" value="SDRFAMILY"/>
</dbReference>
<dbReference type="InterPro" id="IPR020904">
    <property type="entry name" value="Sc_DH/Rdtase_CS"/>
</dbReference>
<dbReference type="KEGG" id="abut:Ami103574_12520"/>
<keyword evidence="2" id="KW-0560">Oxidoreductase</keyword>
<keyword evidence="4" id="KW-1185">Reference proteome</keyword>
<dbReference type="SUPFAM" id="SSF51735">
    <property type="entry name" value="NAD(P)-binding Rossmann-fold domains"/>
    <property type="match status" value="1"/>
</dbReference>
<dbReference type="PANTHER" id="PTHR43639">
    <property type="entry name" value="OXIDOREDUCTASE, SHORT-CHAIN DEHYDROGENASE/REDUCTASE FAMILY (AFU_ORTHOLOGUE AFUA_5G02870)"/>
    <property type="match status" value="1"/>
</dbReference>
<dbReference type="EMBL" id="CP048649">
    <property type="protein sequence ID" value="QIB70066.1"/>
    <property type="molecule type" value="Genomic_DNA"/>
</dbReference>
<organism evidence="3 4">
    <name type="scientific">Aminipila butyrica</name>
    <dbReference type="NCBI Taxonomy" id="433296"/>
    <lineage>
        <taxon>Bacteria</taxon>
        <taxon>Bacillati</taxon>
        <taxon>Bacillota</taxon>
        <taxon>Clostridia</taxon>
        <taxon>Peptostreptococcales</taxon>
        <taxon>Anaerovoracaceae</taxon>
        <taxon>Aminipila</taxon>
    </lineage>
</organism>
<protein>
    <submittedName>
        <fullName evidence="3">SDR family oxidoreductase</fullName>
    </submittedName>
</protein>
<reference evidence="3 4" key="1">
    <citation type="submission" date="2020-02" db="EMBL/GenBank/DDBJ databases">
        <authorList>
            <person name="Kim Y.B."/>
            <person name="Roh S.W."/>
        </authorList>
    </citation>
    <scope>NUCLEOTIDE SEQUENCE [LARGE SCALE GENOMIC DNA]</scope>
    <source>
        <strain evidence="3 4">DSM 103574</strain>
    </source>
</reference>
<dbReference type="GO" id="GO:0008206">
    <property type="term" value="P:bile acid metabolic process"/>
    <property type="evidence" value="ECO:0007669"/>
    <property type="project" value="UniProtKB-ARBA"/>
</dbReference>
<dbReference type="RefSeq" id="WP_163067306.1">
    <property type="nucleotide sequence ID" value="NZ_CP048649.1"/>
</dbReference>
<dbReference type="CDD" id="cd05233">
    <property type="entry name" value="SDR_c"/>
    <property type="match status" value="1"/>
</dbReference>
<comment type="similarity">
    <text evidence="1">Belongs to the short-chain dehydrogenases/reductases (SDR) family.</text>
</comment>